<dbReference type="PANTHER" id="PTHR28017:SF1">
    <property type="entry name" value="DASH COMPLEX SUBUNIT DAD3"/>
    <property type="match status" value="1"/>
</dbReference>
<dbReference type="RefSeq" id="XP_070883633.1">
    <property type="nucleotide sequence ID" value="XM_071029774.1"/>
</dbReference>
<evidence type="ECO:0000256" key="15">
    <source>
        <dbReference type="ARBA" id="ARBA00023328"/>
    </source>
</evidence>
<keyword evidence="5" id="KW-0158">Chromosome</keyword>
<organism evidence="19 20">
    <name type="scientific">Aspergillus lucknowensis</name>
    <dbReference type="NCBI Taxonomy" id="176173"/>
    <lineage>
        <taxon>Eukaryota</taxon>
        <taxon>Fungi</taxon>
        <taxon>Dikarya</taxon>
        <taxon>Ascomycota</taxon>
        <taxon>Pezizomycotina</taxon>
        <taxon>Eurotiomycetes</taxon>
        <taxon>Eurotiomycetidae</taxon>
        <taxon>Eurotiales</taxon>
        <taxon>Aspergillaceae</taxon>
        <taxon>Aspergillus</taxon>
        <taxon>Aspergillus subgen. Nidulantes</taxon>
    </lineage>
</organism>
<keyword evidence="11" id="KW-0995">Kinetochore</keyword>
<keyword evidence="9" id="KW-0498">Mitosis</keyword>
<evidence type="ECO:0000256" key="1">
    <source>
        <dbReference type="ARBA" id="ARBA00004123"/>
    </source>
</evidence>
<evidence type="ECO:0000256" key="17">
    <source>
        <dbReference type="ARBA" id="ARBA00044305"/>
    </source>
</evidence>
<keyword evidence="15" id="KW-0137">Centromere</keyword>
<feature type="region of interest" description="Disordered" evidence="18">
    <location>
        <begin position="114"/>
        <end position="149"/>
    </location>
</feature>
<name>A0ABR4LJD2_9EURO</name>
<dbReference type="EMBL" id="JBFXLQ010000038">
    <property type="protein sequence ID" value="KAL2864654.1"/>
    <property type="molecule type" value="Genomic_DNA"/>
</dbReference>
<dbReference type="InterPro" id="IPR013965">
    <property type="entry name" value="DASH_Dad3"/>
</dbReference>
<keyword evidence="7" id="KW-0132">Cell division</keyword>
<keyword evidence="8" id="KW-0493">Microtubule</keyword>
<evidence type="ECO:0000313" key="19">
    <source>
        <dbReference type="EMBL" id="KAL2864654.1"/>
    </source>
</evidence>
<keyword evidence="13" id="KW-0539">Nucleus</keyword>
<evidence type="ECO:0000313" key="20">
    <source>
        <dbReference type="Proteomes" id="UP001610432"/>
    </source>
</evidence>
<keyword evidence="10" id="KW-0159">Chromosome partition</keyword>
<comment type="similarity">
    <text evidence="4">Belongs to the DASH complex DAD3 family.</text>
</comment>
<evidence type="ECO:0000256" key="5">
    <source>
        <dbReference type="ARBA" id="ARBA00022454"/>
    </source>
</evidence>
<dbReference type="GeneID" id="98144846"/>
<keyword evidence="20" id="KW-1185">Reference proteome</keyword>
<reference evidence="19 20" key="1">
    <citation type="submission" date="2024-07" db="EMBL/GenBank/DDBJ databases">
        <title>Section-level genome sequencing and comparative genomics of Aspergillus sections Usti and Cavernicolus.</title>
        <authorList>
            <consortium name="Lawrence Berkeley National Laboratory"/>
            <person name="Nybo J.L."/>
            <person name="Vesth T.C."/>
            <person name="Theobald S."/>
            <person name="Frisvad J.C."/>
            <person name="Larsen T.O."/>
            <person name="Kjaerboelling I."/>
            <person name="Rothschild-Mancinelli K."/>
            <person name="Lyhne E.K."/>
            <person name="Kogle M.E."/>
            <person name="Barry K."/>
            <person name="Clum A."/>
            <person name="Na H."/>
            <person name="Ledsgaard L."/>
            <person name="Lin J."/>
            <person name="Lipzen A."/>
            <person name="Kuo A."/>
            <person name="Riley R."/>
            <person name="Mondo S."/>
            <person name="Labutti K."/>
            <person name="Haridas S."/>
            <person name="Pangalinan J."/>
            <person name="Salamov A.A."/>
            <person name="Simmons B.A."/>
            <person name="Magnuson J.K."/>
            <person name="Chen J."/>
            <person name="Drula E."/>
            <person name="Henrissat B."/>
            <person name="Wiebenga A."/>
            <person name="Lubbers R.J."/>
            <person name="Gomes A.C."/>
            <person name="Macurrencykelacurrency M.R."/>
            <person name="Stajich J."/>
            <person name="Grigoriev I.V."/>
            <person name="Mortensen U.H."/>
            <person name="De Vries R.P."/>
            <person name="Baker S.E."/>
            <person name="Andersen M.R."/>
        </authorList>
    </citation>
    <scope>NUCLEOTIDE SEQUENCE [LARGE SCALE GENOMIC DNA]</scope>
    <source>
        <strain evidence="19 20">CBS 449.75</strain>
    </source>
</reference>
<evidence type="ECO:0000256" key="9">
    <source>
        <dbReference type="ARBA" id="ARBA00022776"/>
    </source>
</evidence>
<evidence type="ECO:0000256" key="2">
    <source>
        <dbReference type="ARBA" id="ARBA00004186"/>
    </source>
</evidence>
<keyword evidence="12" id="KW-0206">Cytoskeleton</keyword>
<evidence type="ECO:0000256" key="16">
    <source>
        <dbReference type="ARBA" id="ARBA00044179"/>
    </source>
</evidence>
<feature type="region of interest" description="Disordered" evidence="18">
    <location>
        <begin position="1"/>
        <end position="37"/>
    </location>
</feature>
<evidence type="ECO:0000256" key="14">
    <source>
        <dbReference type="ARBA" id="ARBA00023306"/>
    </source>
</evidence>
<keyword evidence="6" id="KW-0963">Cytoplasm</keyword>
<evidence type="ECO:0000256" key="18">
    <source>
        <dbReference type="SAM" id="MobiDB-lite"/>
    </source>
</evidence>
<dbReference type="Proteomes" id="UP001610432">
    <property type="component" value="Unassembled WGS sequence"/>
</dbReference>
<feature type="compositionally biased region" description="Low complexity" evidence="18">
    <location>
        <begin position="9"/>
        <end position="24"/>
    </location>
</feature>
<evidence type="ECO:0000256" key="13">
    <source>
        <dbReference type="ARBA" id="ARBA00023242"/>
    </source>
</evidence>
<evidence type="ECO:0000256" key="8">
    <source>
        <dbReference type="ARBA" id="ARBA00022701"/>
    </source>
</evidence>
<comment type="subcellular location">
    <subcellularLocation>
        <location evidence="3">Chromosome</location>
        <location evidence="3">Centromere</location>
        <location evidence="3">Kinetochore</location>
    </subcellularLocation>
    <subcellularLocation>
        <location evidence="2">Cytoplasm</location>
        <location evidence="2">Cytoskeleton</location>
        <location evidence="2">Spindle</location>
    </subcellularLocation>
    <subcellularLocation>
        <location evidence="1">Nucleus</location>
    </subcellularLocation>
</comment>
<dbReference type="Pfam" id="PF08656">
    <property type="entry name" value="DASH_Dad3"/>
    <property type="match status" value="1"/>
</dbReference>
<comment type="caution">
    <text evidence="19">The sequence shown here is derived from an EMBL/GenBank/DDBJ whole genome shotgun (WGS) entry which is preliminary data.</text>
</comment>
<accession>A0ABR4LJD2</accession>
<proteinExistence type="inferred from homology"/>
<evidence type="ECO:0000256" key="7">
    <source>
        <dbReference type="ARBA" id="ARBA00022618"/>
    </source>
</evidence>
<evidence type="ECO:0000256" key="10">
    <source>
        <dbReference type="ARBA" id="ARBA00022829"/>
    </source>
</evidence>
<keyword evidence="14" id="KW-0131">Cell cycle</keyword>
<dbReference type="PANTHER" id="PTHR28017">
    <property type="entry name" value="DASH COMPLEX SUBUNIT DAD3"/>
    <property type="match status" value="1"/>
</dbReference>
<gene>
    <name evidence="19" type="ORF">BJX67DRAFT_360440</name>
</gene>
<protein>
    <recommendedName>
        <fullName evidence="16">DASH complex subunit DAD3</fullName>
    </recommendedName>
    <alternativeName>
        <fullName evidence="17">Outer kinetochore protein DAD3</fullName>
    </alternativeName>
</protein>
<evidence type="ECO:0000256" key="12">
    <source>
        <dbReference type="ARBA" id="ARBA00023212"/>
    </source>
</evidence>
<evidence type="ECO:0000256" key="3">
    <source>
        <dbReference type="ARBA" id="ARBA00004629"/>
    </source>
</evidence>
<evidence type="ECO:0000256" key="11">
    <source>
        <dbReference type="ARBA" id="ARBA00022838"/>
    </source>
</evidence>
<evidence type="ECO:0000256" key="6">
    <source>
        <dbReference type="ARBA" id="ARBA00022490"/>
    </source>
</evidence>
<sequence length="149" mass="15896">MTDTPPTPSASTTPPTNPAPHHATVSGNENPLLRPSNPLVTDLEQEVLDEYARLLGNVNKLSTRLADLADSPSSMTLDGLRQLERKTATVCTLLKASVYSIVLQQQIFNEGEEAQQHVGGGGDDGLETGTVNVGEQGGYTEGDVSYQQY</sequence>
<evidence type="ECO:0000256" key="4">
    <source>
        <dbReference type="ARBA" id="ARBA00006277"/>
    </source>
</evidence>